<dbReference type="PANTHER" id="PTHR15272">
    <property type="entry name" value="CHROMATIN ASSEMBLY FACTOR 1 SUBUNIT A CAF-1 SUBUNIT A"/>
    <property type="match status" value="1"/>
</dbReference>
<evidence type="ECO:0000256" key="2">
    <source>
        <dbReference type="ARBA" id="ARBA00022705"/>
    </source>
</evidence>
<evidence type="ECO:0008006" key="13">
    <source>
        <dbReference type="Google" id="ProtNLM"/>
    </source>
</evidence>
<evidence type="ECO:0000256" key="4">
    <source>
        <dbReference type="ARBA" id="ARBA00023186"/>
    </source>
</evidence>
<proteinExistence type="predicted"/>
<evidence type="ECO:0000256" key="1">
    <source>
        <dbReference type="ARBA" id="ARBA00004123"/>
    </source>
</evidence>
<keyword evidence="3" id="KW-0227">DNA damage</keyword>
<dbReference type="InterPro" id="IPR021644">
    <property type="entry name" value="CAF-1_p150_acidic"/>
</dbReference>
<dbReference type="GeneID" id="63751797"/>
<gene>
    <name evidence="11" type="ORF">ASPWEDRAFT_43079</name>
</gene>
<keyword evidence="2" id="KW-0235">DNA replication</keyword>
<evidence type="ECO:0000259" key="8">
    <source>
        <dbReference type="Pfam" id="PF11600"/>
    </source>
</evidence>
<dbReference type="GO" id="GO:0033186">
    <property type="term" value="C:CAF-1 complex"/>
    <property type="evidence" value="ECO:0007669"/>
    <property type="project" value="TreeGrafter"/>
</dbReference>
<feature type="compositionally biased region" description="Polar residues" evidence="7">
    <location>
        <begin position="119"/>
        <end position="128"/>
    </location>
</feature>
<evidence type="ECO:0000259" key="9">
    <source>
        <dbReference type="Pfam" id="PF12253"/>
    </source>
</evidence>
<keyword evidence="6" id="KW-0539">Nucleus</keyword>
<comment type="subcellular location">
    <subcellularLocation>
        <location evidence="1">Nucleus</location>
    </subcellularLocation>
</comment>
<evidence type="ECO:0000259" key="10">
    <source>
        <dbReference type="Pfam" id="PF21796"/>
    </source>
</evidence>
<evidence type="ECO:0000313" key="12">
    <source>
        <dbReference type="Proteomes" id="UP000184383"/>
    </source>
</evidence>
<dbReference type="GO" id="GO:0006260">
    <property type="term" value="P:DNA replication"/>
    <property type="evidence" value="ECO:0007669"/>
    <property type="project" value="UniProtKB-KW"/>
</dbReference>
<dbReference type="GO" id="GO:0005634">
    <property type="term" value="C:nucleus"/>
    <property type="evidence" value="ECO:0007669"/>
    <property type="project" value="UniProtKB-SubCell"/>
</dbReference>
<dbReference type="InterPro" id="IPR022043">
    <property type="entry name" value="CAF1A_DD"/>
</dbReference>
<keyword evidence="4" id="KW-0143">Chaperone</keyword>
<dbReference type="Pfam" id="PF11600">
    <property type="entry name" value="CAF1A_acidic"/>
    <property type="match status" value="1"/>
</dbReference>
<dbReference type="GO" id="GO:0006334">
    <property type="term" value="P:nucleosome assembly"/>
    <property type="evidence" value="ECO:0007669"/>
    <property type="project" value="TreeGrafter"/>
</dbReference>
<dbReference type="Pfam" id="PF21796">
    <property type="entry name" value="Cac1_C"/>
    <property type="match status" value="1"/>
</dbReference>
<feature type="domain" description="Chromatin assembly factor 1 subunit A dimerization" evidence="9">
    <location>
        <begin position="405"/>
        <end position="479"/>
    </location>
</feature>
<dbReference type="EMBL" id="KV878214">
    <property type="protein sequence ID" value="OJJ33034.1"/>
    <property type="molecule type" value="Genomic_DNA"/>
</dbReference>
<feature type="compositionally biased region" description="Polar residues" evidence="7">
    <location>
        <begin position="50"/>
        <end position="60"/>
    </location>
</feature>
<evidence type="ECO:0000256" key="5">
    <source>
        <dbReference type="ARBA" id="ARBA00023204"/>
    </source>
</evidence>
<feature type="compositionally biased region" description="Acidic residues" evidence="7">
    <location>
        <begin position="447"/>
        <end position="491"/>
    </location>
</feature>
<dbReference type="Pfam" id="PF12253">
    <property type="entry name" value="CAF1A_dimeriz"/>
    <property type="match status" value="1"/>
</dbReference>
<dbReference type="AlphaFoldDB" id="A0A1L9RDP9"/>
<evidence type="ECO:0000256" key="3">
    <source>
        <dbReference type="ARBA" id="ARBA00022763"/>
    </source>
</evidence>
<feature type="domain" description="Chromatin assembly factor 1 subunit Cac1-like C-terminal" evidence="10">
    <location>
        <begin position="602"/>
        <end position="657"/>
    </location>
</feature>
<keyword evidence="5" id="KW-0234">DNA repair</keyword>
<dbReference type="STRING" id="1073089.A0A1L9RDP9"/>
<name>A0A1L9RDP9_ASPWE</name>
<dbReference type="Proteomes" id="UP000184383">
    <property type="component" value="Unassembled WGS sequence"/>
</dbReference>
<feature type="compositionally biased region" description="Low complexity" evidence="7">
    <location>
        <begin position="129"/>
        <end position="141"/>
    </location>
</feature>
<sequence length="658" mass="73096">MDTSPGLSPIPQQSFPTSPAGSRKRSIQDLDDSTTSEFKKPSIPSHPENQENNAPVSNIEPTSDTPTQSTPPKPLTETNDGKPAEVAVEIRVPNQESGSKQESNPTAAGSAESALTAIPNPNTTMDNNSSSTGQPPGSSTPAAKKRKLSPASKEAKQQEKEAKQQEKEAKERQKQEDKVKKEEEKAKKEEEKRVKEEEKKKRDVEREEERKRKEEKKKVKEEEKAAKEEEKRKKDEEKSKKERAQMKLNSFFAKPKSPAQPSNTSSSASPKKASGDGASNEPAPEPVSTVSDYQRQFPDFFLQSHTTVAPPHRFERDAEALRHMREKVDTSLKLGDRTSQEPLAFRPNEIFHMMPYRRRHGRQSGSIKEILLKIQSLGDSTGLGAIAEAKPGSRPQDLLKGHRMKSFRFGEDVRPPYQGTYSKPVPVPSAKKLSRNPFHRGLPDTNYDYDSEAEWEEPEEGEDLDSEEEEEGSEDGEDDLDGFLDDDDDNQIDGKRRLIVGDLEPVCTGIRWQGNSVDPDLQMYKMETIAEGATFPIDPFSTAYWQKPKAAEPAPGGGAGRSTLHAFMTNSSAPNGSSTPMADGTGLALLSKARRPFPPEQLPEFKQVVDGSDLTKTGLVEILKKRFPKVSKEALKDTLNNVATRVGQKEVEKKWICK</sequence>
<feature type="compositionally biased region" description="Polar residues" evidence="7">
    <location>
        <begin position="94"/>
        <end position="107"/>
    </location>
</feature>
<feature type="compositionally biased region" description="Basic and acidic residues" evidence="7">
    <location>
        <begin position="153"/>
        <end position="245"/>
    </location>
</feature>
<dbReference type="OrthoDB" id="79480at2759"/>
<feature type="compositionally biased region" description="Polar residues" evidence="7">
    <location>
        <begin position="259"/>
        <end position="269"/>
    </location>
</feature>
<feature type="domain" description="Chromatin assembly factor 1 p150 subunit acidic region" evidence="8">
    <location>
        <begin position="147"/>
        <end position="267"/>
    </location>
</feature>
<dbReference type="RefSeq" id="XP_040686711.1">
    <property type="nucleotide sequence ID" value="XM_040835949.1"/>
</dbReference>
<evidence type="ECO:0000256" key="7">
    <source>
        <dbReference type="SAM" id="MobiDB-lite"/>
    </source>
</evidence>
<dbReference type="VEuPathDB" id="FungiDB:ASPWEDRAFT_43079"/>
<feature type="region of interest" description="Disordered" evidence="7">
    <location>
        <begin position="409"/>
        <end position="492"/>
    </location>
</feature>
<protein>
    <recommendedName>
        <fullName evidence="13">Chromatin assembly factor 1 subunit A</fullName>
    </recommendedName>
</protein>
<dbReference type="GO" id="GO:0006281">
    <property type="term" value="P:DNA repair"/>
    <property type="evidence" value="ECO:0007669"/>
    <property type="project" value="UniProtKB-KW"/>
</dbReference>
<dbReference type="PANTHER" id="PTHR15272:SF0">
    <property type="entry name" value="CHROMATIN ASSEMBLY FACTOR 1 SUBUNIT A"/>
    <property type="match status" value="1"/>
</dbReference>
<organism evidence="11 12">
    <name type="scientific">Aspergillus wentii DTO 134E9</name>
    <dbReference type="NCBI Taxonomy" id="1073089"/>
    <lineage>
        <taxon>Eukaryota</taxon>
        <taxon>Fungi</taxon>
        <taxon>Dikarya</taxon>
        <taxon>Ascomycota</taxon>
        <taxon>Pezizomycotina</taxon>
        <taxon>Eurotiomycetes</taxon>
        <taxon>Eurotiomycetidae</taxon>
        <taxon>Eurotiales</taxon>
        <taxon>Aspergillaceae</taxon>
        <taxon>Aspergillus</taxon>
        <taxon>Aspergillus subgen. Cremei</taxon>
    </lineage>
</organism>
<evidence type="ECO:0000313" key="11">
    <source>
        <dbReference type="EMBL" id="OJJ33034.1"/>
    </source>
</evidence>
<evidence type="ECO:0000256" key="6">
    <source>
        <dbReference type="ARBA" id="ARBA00023242"/>
    </source>
</evidence>
<accession>A0A1L9RDP9</accession>
<feature type="compositionally biased region" description="Polar residues" evidence="7">
    <location>
        <begin position="1"/>
        <end position="20"/>
    </location>
</feature>
<keyword evidence="12" id="KW-1185">Reference proteome</keyword>
<feature type="region of interest" description="Disordered" evidence="7">
    <location>
        <begin position="1"/>
        <end position="292"/>
    </location>
</feature>
<reference evidence="12" key="1">
    <citation type="journal article" date="2017" name="Genome Biol.">
        <title>Comparative genomics reveals high biological diversity and specific adaptations in the industrially and medically important fungal genus Aspergillus.</title>
        <authorList>
            <person name="de Vries R.P."/>
            <person name="Riley R."/>
            <person name="Wiebenga A."/>
            <person name="Aguilar-Osorio G."/>
            <person name="Amillis S."/>
            <person name="Uchima C.A."/>
            <person name="Anderluh G."/>
            <person name="Asadollahi M."/>
            <person name="Askin M."/>
            <person name="Barry K."/>
            <person name="Battaglia E."/>
            <person name="Bayram O."/>
            <person name="Benocci T."/>
            <person name="Braus-Stromeyer S.A."/>
            <person name="Caldana C."/>
            <person name="Canovas D."/>
            <person name="Cerqueira G.C."/>
            <person name="Chen F."/>
            <person name="Chen W."/>
            <person name="Choi C."/>
            <person name="Clum A."/>
            <person name="Dos Santos R.A."/>
            <person name="Damasio A.R."/>
            <person name="Diallinas G."/>
            <person name="Emri T."/>
            <person name="Fekete E."/>
            <person name="Flipphi M."/>
            <person name="Freyberg S."/>
            <person name="Gallo A."/>
            <person name="Gournas C."/>
            <person name="Habgood R."/>
            <person name="Hainaut M."/>
            <person name="Harispe M.L."/>
            <person name="Henrissat B."/>
            <person name="Hilden K.S."/>
            <person name="Hope R."/>
            <person name="Hossain A."/>
            <person name="Karabika E."/>
            <person name="Karaffa L."/>
            <person name="Karanyi Z."/>
            <person name="Krasevec N."/>
            <person name="Kuo A."/>
            <person name="Kusch H."/>
            <person name="LaButti K."/>
            <person name="Lagendijk E.L."/>
            <person name="Lapidus A."/>
            <person name="Levasseur A."/>
            <person name="Lindquist E."/>
            <person name="Lipzen A."/>
            <person name="Logrieco A.F."/>
            <person name="MacCabe A."/>
            <person name="Maekelae M.R."/>
            <person name="Malavazi I."/>
            <person name="Melin P."/>
            <person name="Meyer V."/>
            <person name="Mielnichuk N."/>
            <person name="Miskei M."/>
            <person name="Molnar A.P."/>
            <person name="Mule G."/>
            <person name="Ngan C.Y."/>
            <person name="Orejas M."/>
            <person name="Orosz E."/>
            <person name="Ouedraogo J.P."/>
            <person name="Overkamp K.M."/>
            <person name="Park H.-S."/>
            <person name="Perrone G."/>
            <person name="Piumi F."/>
            <person name="Punt P.J."/>
            <person name="Ram A.F."/>
            <person name="Ramon A."/>
            <person name="Rauscher S."/>
            <person name="Record E."/>
            <person name="Riano-Pachon D.M."/>
            <person name="Robert V."/>
            <person name="Roehrig J."/>
            <person name="Ruller R."/>
            <person name="Salamov A."/>
            <person name="Salih N.S."/>
            <person name="Samson R.A."/>
            <person name="Sandor E."/>
            <person name="Sanguinetti M."/>
            <person name="Schuetze T."/>
            <person name="Sepcic K."/>
            <person name="Shelest E."/>
            <person name="Sherlock G."/>
            <person name="Sophianopoulou V."/>
            <person name="Squina F.M."/>
            <person name="Sun H."/>
            <person name="Susca A."/>
            <person name="Todd R.B."/>
            <person name="Tsang A."/>
            <person name="Unkles S.E."/>
            <person name="van de Wiele N."/>
            <person name="van Rossen-Uffink D."/>
            <person name="Oliveira J.V."/>
            <person name="Vesth T.C."/>
            <person name="Visser J."/>
            <person name="Yu J.-H."/>
            <person name="Zhou M."/>
            <person name="Andersen M.R."/>
            <person name="Archer D.B."/>
            <person name="Baker S.E."/>
            <person name="Benoit I."/>
            <person name="Brakhage A.A."/>
            <person name="Braus G.H."/>
            <person name="Fischer R."/>
            <person name="Frisvad J.C."/>
            <person name="Goldman G.H."/>
            <person name="Houbraken J."/>
            <person name="Oakley B."/>
            <person name="Pocsi I."/>
            <person name="Scazzocchio C."/>
            <person name="Seiboth B."/>
            <person name="vanKuyk P.A."/>
            <person name="Wortman J."/>
            <person name="Dyer P.S."/>
            <person name="Grigoriev I.V."/>
        </authorList>
    </citation>
    <scope>NUCLEOTIDE SEQUENCE [LARGE SCALE GENOMIC DNA]</scope>
    <source>
        <strain evidence="12">DTO 134E9</strain>
    </source>
</reference>
<dbReference type="InterPro" id="IPR048800">
    <property type="entry name" value="Cac1-like_C"/>
</dbReference>